<dbReference type="STRING" id="2594813.A0A395MGY6"/>
<organism evidence="2 3">
    <name type="scientific">Fusarium flagelliforme</name>
    <dbReference type="NCBI Taxonomy" id="2675880"/>
    <lineage>
        <taxon>Eukaryota</taxon>
        <taxon>Fungi</taxon>
        <taxon>Dikarya</taxon>
        <taxon>Ascomycota</taxon>
        <taxon>Pezizomycotina</taxon>
        <taxon>Sordariomycetes</taxon>
        <taxon>Hypocreomycetidae</taxon>
        <taxon>Hypocreales</taxon>
        <taxon>Nectriaceae</taxon>
        <taxon>Fusarium</taxon>
        <taxon>Fusarium incarnatum-equiseti species complex</taxon>
    </lineage>
</organism>
<dbReference type="EMBL" id="PXXK01000271">
    <property type="protein sequence ID" value="RFN47111.1"/>
    <property type="molecule type" value="Genomic_DNA"/>
</dbReference>
<feature type="region of interest" description="Disordered" evidence="1">
    <location>
        <begin position="212"/>
        <end position="269"/>
    </location>
</feature>
<name>A0A395MGY6_9HYPO</name>
<evidence type="ECO:0000313" key="3">
    <source>
        <dbReference type="Proteomes" id="UP000265631"/>
    </source>
</evidence>
<keyword evidence="3" id="KW-1185">Reference proteome</keyword>
<accession>A0A395MGY6</accession>
<sequence>MASSNIVSADKITLEEFNRRLVEYESLIKRVSDEKGASLWIAKDGQKTLLELDEHRYHEALDNFDTESETRPMTLDDIKTLVEWKLRHGKFRPTLMKLVSSNDPSDAQDVVKQAVGIYDKTADIGAAVKVLTKLRGIGPATASLLLAVHDANRVIFFSDEAFWWLCCDGKQNPIKYDAKEYSALCSQFENLRDRLGVVKASDAEKVAYVLMKQPDQPEQSHGAAPVKKEKEGTSTKPAKKRKPDVKETKKADNVTQEQSSLRRSKRLKS</sequence>
<dbReference type="Proteomes" id="UP000265631">
    <property type="component" value="Unassembled WGS sequence"/>
</dbReference>
<reference evidence="2 3" key="1">
    <citation type="journal article" date="2018" name="PLoS Pathog.">
        <title>Evolution of structural diversity of trichothecenes, a family of toxins produced by plant pathogenic and entomopathogenic fungi.</title>
        <authorList>
            <person name="Proctor R.H."/>
            <person name="McCormick S.P."/>
            <person name="Kim H.S."/>
            <person name="Cardoza R.E."/>
            <person name="Stanley A.M."/>
            <person name="Lindo L."/>
            <person name="Kelly A."/>
            <person name="Brown D.W."/>
            <person name="Lee T."/>
            <person name="Vaughan M.M."/>
            <person name="Alexander N.J."/>
            <person name="Busman M."/>
            <person name="Gutierrez S."/>
        </authorList>
    </citation>
    <scope>NUCLEOTIDE SEQUENCE [LARGE SCALE GENOMIC DNA]</scope>
    <source>
        <strain evidence="2 3">NRRL 13405</strain>
    </source>
</reference>
<protein>
    <submittedName>
        <fullName evidence="2">Uncharacterized protein</fullName>
    </submittedName>
</protein>
<proteinExistence type="predicted"/>
<dbReference type="PANTHER" id="PTHR21521:SF0">
    <property type="entry name" value="AMUN, ISOFORM A"/>
    <property type="match status" value="1"/>
</dbReference>
<evidence type="ECO:0000256" key="1">
    <source>
        <dbReference type="SAM" id="MobiDB-lite"/>
    </source>
</evidence>
<comment type="caution">
    <text evidence="2">The sequence shown here is derived from an EMBL/GenBank/DDBJ whole genome shotgun (WGS) entry which is preliminary data.</text>
</comment>
<evidence type="ECO:0000313" key="2">
    <source>
        <dbReference type="EMBL" id="RFN47111.1"/>
    </source>
</evidence>
<gene>
    <name evidence="2" type="ORF">FIE12Z_8636</name>
</gene>
<dbReference type="AlphaFoldDB" id="A0A395MGY6"/>
<dbReference type="PANTHER" id="PTHR21521">
    <property type="entry name" value="AMUN, ISOFORM A"/>
    <property type="match status" value="1"/>
</dbReference>